<dbReference type="EnsemblPlants" id="KEH17873">
    <property type="protein sequence ID" value="KEH17873"/>
    <property type="gene ID" value="MTR_8g007125"/>
</dbReference>
<evidence type="ECO:0000313" key="12">
    <source>
        <dbReference type="Proteomes" id="UP000002051"/>
    </source>
</evidence>
<comment type="similarity">
    <text evidence="1 5">Belongs to the patatin family.</text>
</comment>
<dbReference type="HOGENOM" id="CLU_000288_144_0_1"/>
<sequence length="420" mass="46015">MGAFLLFVLVFASQVIGGFNTKLPPPAYGNSITILSIDGGGIKGIIPSVVLQRLEHILKIVSKDEKAALADYFDVIAGTSTGGLIAAMLAAPNLNDTSRPAFTAKEILQFYLDYGQSIFNQTAARNWTHTTPGPKFDGEFLRAKTREILQETRLHDTLTNVVIPTFDILLLHPVIFSSFKLEEIPSLDAKLSDIAIGTSAAPTLLPPYFFWNRRRPFNLVDGGIAAGSPALVAVSEVMQQLNEKNPNFIPVNPNEPTKIVLLSLGCGRNTILGPGSLLAKTFSYNNWTSILALGYASAAADIHEYHLASVFPDSPSSENYYLRVEEYNLNPSIVNVTEEGMQKLVKAGEDLLKQPVKIQNVTSFVPYVKPSEGTNDEALTRLADILYKEKELRLKMKSMEKRGQPFTASTPPPSRMVAME</sequence>
<evidence type="ECO:0000256" key="6">
    <source>
        <dbReference type="SAM" id="MobiDB-lite"/>
    </source>
</evidence>
<feature type="active site" description="Proton acceptor" evidence="4">
    <location>
        <position position="221"/>
    </location>
</feature>
<reference evidence="13" key="4">
    <citation type="journal article" date="2018" name="Nat. Plants">
        <title>Whole-genome landscape of Medicago truncatula symbiotic genes.</title>
        <authorList>
            <person name="Pecrix Y."/>
            <person name="Staton S.E."/>
            <person name="Sallet E."/>
            <person name="Lelandais-Briere C."/>
            <person name="Moreau S."/>
            <person name="Carrere S."/>
            <person name="Blein T."/>
            <person name="Jardinaud M.F."/>
            <person name="Latrasse D."/>
            <person name="Zouine M."/>
            <person name="Zahm M."/>
            <person name="Kreplak J."/>
            <person name="Mayjonade B."/>
            <person name="Satge C."/>
            <person name="Perez M."/>
            <person name="Cauet S."/>
            <person name="Marande W."/>
            <person name="Chantry-Darmon C."/>
            <person name="Lopez-Roques C."/>
            <person name="Bouchez O."/>
            <person name="Berard A."/>
            <person name="Debelle F."/>
            <person name="Munos S."/>
            <person name="Bendahmane A."/>
            <person name="Berges H."/>
            <person name="Niebel A."/>
            <person name="Buitink J."/>
            <person name="Frugier F."/>
            <person name="Benhamed M."/>
            <person name="Crespi M."/>
            <person name="Gouzy J."/>
            <person name="Gamas P."/>
        </authorList>
    </citation>
    <scope>NUCLEOTIDE SEQUENCE [LARGE SCALE GENOMIC DNA]</scope>
    <source>
        <strain evidence="13">cv. Jemalong A17</strain>
    </source>
</reference>
<dbReference type="OrthoDB" id="1377244at2759"/>
<evidence type="ECO:0000256" key="2">
    <source>
        <dbReference type="ARBA" id="ARBA00022963"/>
    </source>
</evidence>
<dbReference type="GO" id="GO:0047372">
    <property type="term" value="F:monoacylglycerol lipase activity"/>
    <property type="evidence" value="ECO:0000318"/>
    <property type="project" value="GO_Central"/>
</dbReference>
<keyword evidence="3 4" id="KW-0443">Lipid metabolism</keyword>
<evidence type="ECO:0000256" key="7">
    <source>
        <dbReference type="SAM" id="SignalP"/>
    </source>
</evidence>
<accession>A0A072TM29</accession>
<evidence type="ECO:0000256" key="4">
    <source>
        <dbReference type="PROSITE-ProRule" id="PRU01161"/>
    </source>
</evidence>
<gene>
    <name evidence="11" type="primary">25500074</name>
    <name evidence="9" type="ordered locus">MTR_8g007125</name>
    <name evidence="10" type="ORF">MtrunA17_Chr8g0335631</name>
</gene>
<dbReference type="SUPFAM" id="SSF52151">
    <property type="entry name" value="FabD/lysophospholipase-like"/>
    <property type="match status" value="1"/>
</dbReference>
<dbReference type="SMR" id="A0A072TM29"/>
<dbReference type="InterPro" id="IPR016035">
    <property type="entry name" value="Acyl_Trfase/lysoPLipase"/>
</dbReference>
<keyword evidence="12" id="KW-1185">Reference proteome</keyword>
<reference evidence="9 12" key="1">
    <citation type="journal article" date="2011" name="Nature">
        <title>The Medicago genome provides insight into the evolution of rhizobial symbioses.</title>
        <authorList>
            <person name="Young N.D."/>
            <person name="Debelle F."/>
            <person name="Oldroyd G.E."/>
            <person name="Geurts R."/>
            <person name="Cannon S.B."/>
            <person name="Udvardi M.K."/>
            <person name="Benedito V.A."/>
            <person name="Mayer K.F."/>
            <person name="Gouzy J."/>
            <person name="Schoof H."/>
            <person name="Van de Peer Y."/>
            <person name="Proost S."/>
            <person name="Cook D.R."/>
            <person name="Meyers B.C."/>
            <person name="Spannagl M."/>
            <person name="Cheung F."/>
            <person name="De Mita S."/>
            <person name="Krishnakumar V."/>
            <person name="Gundlach H."/>
            <person name="Zhou S."/>
            <person name="Mudge J."/>
            <person name="Bharti A.K."/>
            <person name="Murray J.D."/>
            <person name="Naoumkina M.A."/>
            <person name="Rosen B."/>
            <person name="Silverstein K.A."/>
            <person name="Tang H."/>
            <person name="Rombauts S."/>
            <person name="Zhao P.X."/>
            <person name="Zhou P."/>
            <person name="Barbe V."/>
            <person name="Bardou P."/>
            <person name="Bechner M."/>
            <person name="Bellec A."/>
            <person name="Berger A."/>
            <person name="Berges H."/>
            <person name="Bidwell S."/>
            <person name="Bisseling T."/>
            <person name="Choisne N."/>
            <person name="Couloux A."/>
            <person name="Denny R."/>
            <person name="Deshpande S."/>
            <person name="Dai X."/>
            <person name="Doyle J.J."/>
            <person name="Dudez A.M."/>
            <person name="Farmer A.D."/>
            <person name="Fouteau S."/>
            <person name="Franken C."/>
            <person name="Gibelin C."/>
            <person name="Gish J."/>
            <person name="Goldstein S."/>
            <person name="Gonzalez A.J."/>
            <person name="Green P.J."/>
            <person name="Hallab A."/>
            <person name="Hartog M."/>
            <person name="Hua A."/>
            <person name="Humphray S.J."/>
            <person name="Jeong D.H."/>
            <person name="Jing Y."/>
            <person name="Jocker A."/>
            <person name="Kenton S.M."/>
            <person name="Kim D.J."/>
            <person name="Klee K."/>
            <person name="Lai H."/>
            <person name="Lang C."/>
            <person name="Lin S."/>
            <person name="Macmil S.L."/>
            <person name="Magdelenat G."/>
            <person name="Matthews L."/>
            <person name="McCorrison J."/>
            <person name="Monaghan E.L."/>
            <person name="Mun J.H."/>
            <person name="Najar F.Z."/>
            <person name="Nicholson C."/>
            <person name="Noirot C."/>
            <person name="O'Bleness M."/>
            <person name="Paule C.R."/>
            <person name="Poulain J."/>
            <person name="Prion F."/>
            <person name="Qin B."/>
            <person name="Qu C."/>
            <person name="Retzel E.F."/>
            <person name="Riddle C."/>
            <person name="Sallet E."/>
            <person name="Samain S."/>
            <person name="Samson N."/>
            <person name="Sanders I."/>
            <person name="Saurat O."/>
            <person name="Scarpelli C."/>
            <person name="Schiex T."/>
            <person name="Segurens B."/>
            <person name="Severin A.J."/>
            <person name="Sherrier D.J."/>
            <person name="Shi R."/>
            <person name="Sims S."/>
            <person name="Singer S.R."/>
            <person name="Sinharoy S."/>
            <person name="Sterck L."/>
            <person name="Viollet A."/>
            <person name="Wang B.B."/>
            <person name="Wang K."/>
            <person name="Wang M."/>
            <person name="Wang X."/>
            <person name="Warfsmann J."/>
            <person name="Weissenbach J."/>
            <person name="White D.D."/>
            <person name="White J.D."/>
            <person name="Wiley G.B."/>
            <person name="Wincker P."/>
            <person name="Xing Y."/>
            <person name="Yang L."/>
            <person name="Yao Z."/>
            <person name="Ying F."/>
            <person name="Zhai J."/>
            <person name="Zhou L."/>
            <person name="Zuber A."/>
            <person name="Denarie J."/>
            <person name="Dixon R.A."/>
            <person name="May G.D."/>
            <person name="Schwartz D.C."/>
            <person name="Rogers J."/>
            <person name="Quetier F."/>
            <person name="Town C.D."/>
            <person name="Roe B.A."/>
        </authorList>
    </citation>
    <scope>NUCLEOTIDE SEQUENCE [LARGE SCALE GENOMIC DNA]</scope>
    <source>
        <strain evidence="9">A17</strain>
        <strain evidence="11 12">cv. Jemalong A17</strain>
    </source>
</reference>
<feature type="short sequence motif" description="DGA/G" evidence="4">
    <location>
        <begin position="221"/>
        <end position="223"/>
    </location>
</feature>
<evidence type="ECO:0000313" key="10">
    <source>
        <dbReference type="EMBL" id="RHN38663.1"/>
    </source>
</evidence>
<keyword evidence="4 5" id="KW-0378">Hydrolase</keyword>
<feature type="chain" id="PRO_5014498800" description="Patatin" evidence="7">
    <location>
        <begin position="18"/>
        <end position="420"/>
    </location>
</feature>
<feature type="active site" description="Nucleophile" evidence="4">
    <location>
        <position position="80"/>
    </location>
</feature>
<reference evidence="10" key="5">
    <citation type="journal article" date="2018" name="Nat. Plants">
        <title>Whole-genome landscape of Medicago truncatula symbiotic genes.</title>
        <authorList>
            <person name="Pecrix Y."/>
            <person name="Gamas P."/>
            <person name="Carrere S."/>
        </authorList>
    </citation>
    <scope>NUCLEOTIDE SEQUENCE</scope>
    <source>
        <tissue evidence="10">Leaves</tissue>
    </source>
</reference>
<evidence type="ECO:0000256" key="1">
    <source>
        <dbReference type="ARBA" id="ARBA00010240"/>
    </source>
</evidence>
<evidence type="ECO:0000256" key="3">
    <source>
        <dbReference type="ARBA" id="ARBA00023098"/>
    </source>
</evidence>
<dbReference type="Pfam" id="PF01734">
    <property type="entry name" value="Patatin"/>
    <property type="match status" value="1"/>
</dbReference>
<dbReference type="GO" id="GO:0016042">
    <property type="term" value="P:lipid catabolic process"/>
    <property type="evidence" value="ECO:0007669"/>
    <property type="project" value="UniProtKB-UniRule"/>
</dbReference>
<comment type="domain">
    <text evidence="5">The nitrogen atoms of the two glycine residues in the GGXR motif define the oxyanion hole, and stabilize the oxyanion that forms during the nucleophilic attack by the catalytic serine during substrate cleavage.</text>
</comment>
<dbReference type="EMBL" id="PSQE01000008">
    <property type="protein sequence ID" value="RHN38663.1"/>
    <property type="molecule type" value="Genomic_DNA"/>
</dbReference>
<dbReference type="Gene3D" id="3.40.1090.10">
    <property type="entry name" value="Cytosolic phospholipase A2 catalytic domain"/>
    <property type="match status" value="1"/>
</dbReference>
<protein>
    <recommendedName>
        <fullName evidence="5">Patatin</fullName>
        <ecNumber evidence="5">3.1.1.-</ecNumber>
    </recommendedName>
</protein>
<feature type="short sequence motif" description="GXSXG" evidence="4">
    <location>
        <begin position="78"/>
        <end position="82"/>
    </location>
</feature>
<dbReference type="PROSITE" id="PS51635">
    <property type="entry name" value="PNPLA"/>
    <property type="match status" value="1"/>
</dbReference>
<evidence type="ECO:0000313" key="13">
    <source>
        <dbReference type="Proteomes" id="UP000265566"/>
    </source>
</evidence>
<organism evidence="9 12">
    <name type="scientific">Medicago truncatula</name>
    <name type="common">Barrel medic</name>
    <name type="synonym">Medicago tribuloides</name>
    <dbReference type="NCBI Taxonomy" id="3880"/>
    <lineage>
        <taxon>Eukaryota</taxon>
        <taxon>Viridiplantae</taxon>
        <taxon>Streptophyta</taxon>
        <taxon>Embryophyta</taxon>
        <taxon>Tracheophyta</taxon>
        <taxon>Spermatophyta</taxon>
        <taxon>Magnoliopsida</taxon>
        <taxon>eudicotyledons</taxon>
        <taxon>Gunneridae</taxon>
        <taxon>Pentapetalae</taxon>
        <taxon>rosids</taxon>
        <taxon>fabids</taxon>
        <taxon>Fabales</taxon>
        <taxon>Fabaceae</taxon>
        <taxon>Papilionoideae</taxon>
        <taxon>50 kb inversion clade</taxon>
        <taxon>NPAAA clade</taxon>
        <taxon>Hologalegina</taxon>
        <taxon>IRL clade</taxon>
        <taxon>Trifolieae</taxon>
        <taxon>Medicago</taxon>
    </lineage>
</organism>
<dbReference type="STRING" id="3880.A0A072TM29"/>
<evidence type="ECO:0000313" key="9">
    <source>
        <dbReference type="EMBL" id="KEH17873.1"/>
    </source>
</evidence>
<dbReference type="Proteomes" id="UP000265566">
    <property type="component" value="Chromosome 8"/>
</dbReference>
<dbReference type="Proteomes" id="UP000002051">
    <property type="component" value="Chromosome 8"/>
</dbReference>
<name>A0A072TM29_MEDTR</name>
<dbReference type="EC" id="3.1.1.-" evidence="5"/>
<feature type="region of interest" description="Disordered" evidence="6">
    <location>
        <begin position="399"/>
        <end position="420"/>
    </location>
</feature>
<feature type="domain" description="PNPLA" evidence="8">
    <location>
        <begin position="35"/>
        <end position="234"/>
    </location>
</feature>
<reference evidence="9 12" key="2">
    <citation type="journal article" date="2014" name="BMC Genomics">
        <title>An improved genome release (version Mt4.0) for the model legume Medicago truncatula.</title>
        <authorList>
            <person name="Tang H."/>
            <person name="Krishnakumar V."/>
            <person name="Bidwell S."/>
            <person name="Rosen B."/>
            <person name="Chan A."/>
            <person name="Zhou S."/>
            <person name="Gentzbittel L."/>
            <person name="Childs K.L."/>
            <person name="Yandell M."/>
            <person name="Gundlach H."/>
            <person name="Mayer K.F."/>
            <person name="Schwartz D.C."/>
            <person name="Town C.D."/>
        </authorList>
    </citation>
    <scope>GENOME REANNOTATION</scope>
    <source>
        <strain evidence="9">A17</strain>
        <strain evidence="11 12">cv. Jemalong A17</strain>
    </source>
</reference>
<dbReference type="EMBL" id="CM001224">
    <property type="protein sequence ID" value="KEH17873.1"/>
    <property type="molecule type" value="Genomic_DNA"/>
</dbReference>
<feature type="short sequence motif" description="GXGXXG" evidence="4">
    <location>
        <begin position="39"/>
        <end position="44"/>
    </location>
</feature>
<keyword evidence="7" id="KW-0732">Signal</keyword>
<dbReference type="PANTHER" id="PTHR32176:SF33">
    <property type="entry name" value="PATATIN"/>
    <property type="match status" value="1"/>
</dbReference>
<evidence type="ECO:0000259" key="8">
    <source>
        <dbReference type="PROSITE" id="PS51635"/>
    </source>
</evidence>
<proteinExistence type="inferred from homology"/>
<keyword evidence="2 4" id="KW-0442">Lipid degradation</keyword>
<evidence type="ECO:0000313" key="11">
    <source>
        <dbReference type="EnsemblPlants" id="KEH17873"/>
    </source>
</evidence>
<feature type="signal peptide" evidence="7">
    <location>
        <begin position="1"/>
        <end position="17"/>
    </location>
</feature>
<dbReference type="InterPro" id="IPR002641">
    <property type="entry name" value="PNPLA_dom"/>
</dbReference>
<evidence type="ECO:0000256" key="5">
    <source>
        <dbReference type="RuleBase" id="RU361262"/>
    </source>
</evidence>
<reference evidence="11" key="3">
    <citation type="submission" date="2015-04" db="UniProtKB">
        <authorList>
            <consortium name="EnsemblPlants"/>
        </authorList>
    </citation>
    <scope>IDENTIFICATION</scope>
    <source>
        <strain evidence="11">cv. Jemalong A17</strain>
    </source>
</reference>
<dbReference type="AlphaFoldDB" id="A0A072TM29"/>
<dbReference type="Gramene" id="rna44622">
    <property type="protein sequence ID" value="RHN38663.1"/>
    <property type="gene ID" value="gene44622"/>
</dbReference>
<comment type="function">
    <text evidence="5">Lipolytic acyl hydrolase (LAH).</text>
</comment>
<dbReference type="GO" id="GO:0004620">
    <property type="term" value="F:phospholipase activity"/>
    <property type="evidence" value="ECO:0000318"/>
    <property type="project" value="GO_Central"/>
</dbReference>
<dbReference type="PANTHER" id="PTHR32176">
    <property type="entry name" value="XYLOSE ISOMERASE"/>
    <property type="match status" value="1"/>
</dbReference>
<dbReference type="KEGG" id="mtr:25500074"/>